<accession>A0A109BIU7</accession>
<organism evidence="2 3">
    <name type="scientific">Hyphomicrobium sulfonivorans</name>
    <dbReference type="NCBI Taxonomy" id="121290"/>
    <lineage>
        <taxon>Bacteria</taxon>
        <taxon>Pseudomonadati</taxon>
        <taxon>Pseudomonadota</taxon>
        <taxon>Alphaproteobacteria</taxon>
        <taxon>Hyphomicrobiales</taxon>
        <taxon>Hyphomicrobiaceae</taxon>
        <taxon>Hyphomicrobium</taxon>
    </lineage>
</organism>
<evidence type="ECO:0000256" key="1">
    <source>
        <dbReference type="SAM" id="SignalP"/>
    </source>
</evidence>
<reference evidence="2 3" key="1">
    <citation type="submission" date="2015-10" db="EMBL/GenBank/DDBJ databases">
        <title>Transcriptomic analysis of a linuron degrading triple-species bacterial consortium.</title>
        <authorList>
            <person name="Albers P."/>
        </authorList>
    </citation>
    <scope>NUCLEOTIDE SEQUENCE [LARGE SCALE GENOMIC DNA]</scope>
    <source>
        <strain evidence="2 3">WDL6</strain>
    </source>
</reference>
<keyword evidence="1" id="KW-0732">Signal</keyword>
<dbReference type="EMBL" id="LMTR01000045">
    <property type="protein sequence ID" value="KWT69466.1"/>
    <property type="molecule type" value="Genomic_DNA"/>
</dbReference>
<gene>
    <name evidence="2" type="ORF">APY04_1549</name>
</gene>
<protein>
    <submittedName>
        <fullName evidence="2">Uncharacterized protein</fullName>
    </submittedName>
</protein>
<proteinExistence type="predicted"/>
<sequence length="162" mass="15798">MRRLGTVILAVLSAGVTAASAASLYPEAGAVHVNFGNGYRPVGAPTVLLPGSKILVASEAKALLVYSTTCRVRLGSGVWDVLAKQPCGAESETLDFAVRMNQGAPDVGNAEDLPGVGTDGSPAAEGGVGTTTLVVGGLIAGGAVAAAIALSQGGGSDKPASP</sequence>
<name>A0A109BIU7_HYPSL</name>
<dbReference type="PATRIC" id="fig|121290.4.peg.2790"/>
<evidence type="ECO:0000313" key="3">
    <source>
        <dbReference type="Proteomes" id="UP000059074"/>
    </source>
</evidence>
<dbReference type="AlphaFoldDB" id="A0A109BIU7"/>
<feature type="signal peptide" evidence="1">
    <location>
        <begin position="1"/>
        <end position="21"/>
    </location>
</feature>
<keyword evidence="3" id="KW-1185">Reference proteome</keyword>
<comment type="caution">
    <text evidence="2">The sequence shown here is derived from an EMBL/GenBank/DDBJ whole genome shotgun (WGS) entry which is preliminary data.</text>
</comment>
<dbReference type="Proteomes" id="UP000059074">
    <property type="component" value="Unassembled WGS sequence"/>
</dbReference>
<evidence type="ECO:0000313" key="2">
    <source>
        <dbReference type="EMBL" id="KWT69466.1"/>
    </source>
</evidence>
<feature type="chain" id="PRO_5007132609" evidence="1">
    <location>
        <begin position="22"/>
        <end position="162"/>
    </location>
</feature>